<reference evidence="1 2" key="1">
    <citation type="submission" date="2018-04" db="EMBL/GenBank/DDBJ databases">
        <title>Novel Campyloabacter and Helicobacter Species and Strains.</title>
        <authorList>
            <person name="Mannion A.J."/>
            <person name="Shen Z."/>
            <person name="Fox J.G."/>
        </authorList>
    </citation>
    <scope>NUCLEOTIDE SEQUENCE [LARGE SCALE GENOMIC DNA]</scope>
    <source>
        <strain evidence="1 2">MIT 17-337</strain>
    </source>
</reference>
<gene>
    <name evidence="1" type="ORF">CQA53_05355</name>
</gene>
<proteinExistence type="predicted"/>
<dbReference type="RefSeq" id="WP_115542996.1">
    <property type="nucleotide sequence ID" value="NZ_NXLQ01000009.1"/>
</dbReference>
<dbReference type="EMBL" id="NXLQ01000009">
    <property type="protein sequence ID" value="RDU65879.1"/>
    <property type="molecule type" value="Genomic_DNA"/>
</dbReference>
<evidence type="ECO:0000313" key="1">
    <source>
        <dbReference type="EMBL" id="RDU65879.1"/>
    </source>
</evidence>
<accession>A0A3D8IL01</accession>
<evidence type="ECO:0000313" key="2">
    <source>
        <dbReference type="Proteomes" id="UP000256379"/>
    </source>
</evidence>
<sequence length="128" mass="14967">MKHFVIIFFPLVGFLLNSCSIPITNFETISIQNEEDSLSYSEDAPNNLISNVHQIKSQSHLIPFLLYRECTKSGGAWLFICQSVGLRSLYQTILLTNPQIREIKNIKIFYYPKKSYLRFEMYGDFSHY</sequence>
<name>A0A3D8IL01_9HELI</name>
<organism evidence="1 2">
    <name type="scientific">Helicobacter didelphidarum</name>
    <dbReference type="NCBI Taxonomy" id="2040648"/>
    <lineage>
        <taxon>Bacteria</taxon>
        <taxon>Pseudomonadati</taxon>
        <taxon>Campylobacterota</taxon>
        <taxon>Epsilonproteobacteria</taxon>
        <taxon>Campylobacterales</taxon>
        <taxon>Helicobacteraceae</taxon>
        <taxon>Helicobacter</taxon>
    </lineage>
</organism>
<protein>
    <submittedName>
        <fullName evidence="1">Uncharacterized protein</fullName>
    </submittedName>
</protein>
<dbReference type="Proteomes" id="UP000256379">
    <property type="component" value="Unassembled WGS sequence"/>
</dbReference>
<dbReference type="AlphaFoldDB" id="A0A3D8IL01"/>
<comment type="caution">
    <text evidence="1">The sequence shown here is derived from an EMBL/GenBank/DDBJ whole genome shotgun (WGS) entry which is preliminary data.</text>
</comment>
<dbReference type="OrthoDB" id="5329583at2"/>
<keyword evidence="2" id="KW-1185">Reference proteome</keyword>